<dbReference type="InterPro" id="IPR041490">
    <property type="entry name" value="KstR2_TetR_C"/>
</dbReference>
<dbReference type="InterPro" id="IPR023772">
    <property type="entry name" value="DNA-bd_HTH_TetR-type_CS"/>
</dbReference>
<evidence type="ECO:0000256" key="1">
    <source>
        <dbReference type="ARBA" id="ARBA00023015"/>
    </source>
</evidence>
<reference evidence="7" key="1">
    <citation type="journal article" date="2019" name="Int. J. Syst. Evol. Microbiol.">
        <title>The Global Catalogue of Microorganisms (GCM) 10K type strain sequencing project: providing services to taxonomists for standard genome sequencing and annotation.</title>
        <authorList>
            <consortium name="The Broad Institute Genomics Platform"/>
            <consortium name="The Broad Institute Genome Sequencing Center for Infectious Disease"/>
            <person name="Wu L."/>
            <person name="Ma J."/>
        </authorList>
    </citation>
    <scope>NUCLEOTIDE SEQUENCE [LARGE SCALE GENOMIC DNA]</scope>
    <source>
        <strain evidence="7">JCM 17906</strain>
    </source>
</reference>
<evidence type="ECO:0000313" key="6">
    <source>
        <dbReference type="EMBL" id="GAA4558660.1"/>
    </source>
</evidence>
<evidence type="ECO:0000313" key="7">
    <source>
        <dbReference type="Proteomes" id="UP001501598"/>
    </source>
</evidence>
<organism evidence="6 7">
    <name type="scientific">Pseudonocardia xishanensis</name>
    <dbReference type="NCBI Taxonomy" id="630995"/>
    <lineage>
        <taxon>Bacteria</taxon>
        <taxon>Bacillati</taxon>
        <taxon>Actinomycetota</taxon>
        <taxon>Actinomycetes</taxon>
        <taxon>Pseudonocardiales</taxon>
        <taxon>Pseudonocardiaceae</taxon>
        <taxon>Pseudonocardia</taxon>
    </lineage>
</organism>
<dbReference type="EMBL" id="BAABGT010000114">
    <property type="protein sequence ID" value="GAA4558660.1"/>
    <property type="molecule type" value="Genomic_DNA"/>
</dbReference>
<dbReference type="InterPro" id="IPR001647">
    <property type="entry name" value="HTH_TetR"/>
</dbReference>
<dbReference type="PROSITE" id="PS50977">
    <property type="entry name" value="HTH_TETR_2"/>
    <property type="match status" value="1"/>
</dbReference>
<comment type="caution">
    <text evidence="6">The sequence shown here is derived from an EMBL/GenBank/DDBJ whole genome shotgun (WGS) entry which is preliminary data.</text>
</comment>
<feature type="domain" description="HTH tetR-type" evidence="5">
    <location>
        <begin position="18"/>
        <end position="78"/>
    </location>
</feature>
<dbReference type="Gene3D" id="1.10.357.10">
    <property type="entry name" value="Tetracycline Repressor, domain 2"/>
    <property type="match status" value="1"/>
</dbReference>
<keyword evidence="3" id="KW-0804">Transcription</keyword>
<evidence type="ECO:0000256" key="4">
    <source>
        <dbReference type="PROSITE-ProRule" id="PRU00335"/>
    </source>
</evidence>
<dbReference type="Proteomes" id="UP001501598">
    <property type="component" value="Unassembled WGS sequence"/>
</dbReference>
<dbReference type="PROSITE" id="PS01081">
    <property type="entry name" value="HTH_TETR_1"/>
    <property type="match status" value="1"/>
</dbReference>
<name>A0ABP8S2U4_9PSEU</name>
<dbReference type="Pfam" id="PF00440">
    <property type="entry name" value="TetR_N"/>
    <property type="match status" value="1"/>
</dbReference>
<evidence type="ECO:0000256" key="3">
    <source>
        <dbReference type="ARBA" id="ARBA00023163"/>
    </source>
</evidence>
<keyword evidence="7" id="KW-1185">Reference proteome</keyword>
<dbReference type="SUPFAM" id="SSF48498">
    <property type="entry name" value="Tetracyclin repressor-like, C-terminal domain"/>
    <property type="match status" value="1"/>
</dbReference>
<dbReference type="PRINTS" id="PR00455">
    <property type="entry name" value="HTHTETR"/>
</dbReference>
<dbReference type="InterPro" id="IPR036271">
    <property type="entry name" value="Tet_transcr_reg_TetR-rel_C_sf"/>
</dbReference>
<accession>A0ABP8S2U4</accession>
<keyword evidence="2 4" id="KW-0238">DNA-binding</keyword>
<dbReference type="Gene3D" id="1.10.10.60">
    <property type="entry name" value="Homeodomain-like"/>
    <property type="match status" value="1"/>
</dbReference>
<feature type="DNA-binding region" description="H-T-H motif" evidence="4">
    <location>
        <begin position="41"/>
        <end position="60"/>
    </location>
</feature>
<dbReference type="RefSeq" id="WP_345426918.1">
    <property type="nucleotide sequence ID" value="NZ_BAABGT010000114.1"/>
</dbReference>
<keyword evidence="1" id="KW-0805">Transcription regulation</keyword>
<dbReference type="InterPro" id="IPR050109">
    <property type="entry name" value="HTH-type_TetR-like_transc_reg"/>
</dbReference>
<dbReference type="SUPFAM" id="SSF46689">
    <property type="entry name" value="Homeodomain-like"/>
    <property type="match status" value="1"/>
</dbReference>
<dbReference type="PANTHER" id="PTHR30055">
    <property type="entry name" value="HTH-TYPE TRANSCRIPTIONAL REGULATOR RUTR"/>
    <property type="match status" value="1"/>
</dbReference>
<evidence type="ECO:0000256" key="2">
    <source>
        <dbReference type="ARBA" id="ARBA00023125"/>
    </source>
</evidence>
<dbReference type="Pfam" id="PF17932">
    <property type="entry name" value="TetR_C_24"/>
    <property type="match status" value="1"/>
</dbReference>
<sequence length="208" mass="23337">MTTVDQTPTGFDWRIYSDVPLPPILAAALTYFQEEGYHGTTVRNIATKVGLTMPTLYYHFGNKEGILFALLDAAMDDFWAHGDACLEDAAGDTQKRFENFITSLGLHYTHRRDLAMLHDEFRFLGPDFRAKYLVKRNLVAEVLETLIKDGNNEGIFSVEDPHLTALALLGMLGGILDWYRSTGPLSPAEIADHYTRYAIRLVLKPPAA</sequence>
<dbReference type="InterPro" id="IPR009057">
    <property type="entry name" value="Homeodomain-like_sf"/>
</dbReference>
<evidence type="ECO:0000259" key="5">
    <source>
        <dbReference type="PROSITE" id="PS50977"/>
    </source>
</evidence>
<dbReference type="PANTHER" id="PTHR30055:SF234">
    <property type="entry name" value="HTH-TYPE TRANSCRIPTIONAL REGULATOR BETI"/>
    <property type="match status" value="1"/>
</dbReference>
<proteinExistence type="predicted"/>
<gene>
    <name evidence="6" type="ORF">GCM10023175_65220</name>
</gene>
<protein>
    <submittedName>
        <fullName evidence="6">TetR/AcrR family transcriptional regulator</fullName>
    </submittedName>
</protein>